<reference evidence="1" key="1">
    <citation type="submission" date="2014-07" db="EMBL/GenBank/DDBJ databases">
        <authorList>
            <person name="Zhang J.E."/>
            <person name="Yang H."/>
            <person name="Guo J."/>
            <person name="Deng Z."/>
            <person name="Luo H."/>
            <person name="Luo M."/>
            <person name="Zhao B."/>
        </authorList>
    </citation>
    <scope>NUCLEOTIDE SEQUENCE</scope>
    <source>
        <strain evidence="1">AM4</strain>
    </source>
</reference>
<dbReference type="AlphaFoldDB" id="A0A1L7RK76"/>
<sequence length="82" mass="9027">MPPVGLEPTTFGLKVPTLADRLTAWLEHLGVLATHRLATRAAASRQTLPHEMRQLARLAIPEPMPPMIPAYRDPSVGRLPLD</sequence>
<organism evidence="1">
    <name type="scientific">Actinomyces succiniciruminis</name>
    <dbReference type="NCBI Taxonomy" id="1522002"/>
    <lineage>
        <taxon>Bacteria</taxon>
        <taxon>Bacillati</taxon>
        <taxon>Actinomycetota</taxon>
        <taxon>Actinomycetes</taxon>
        <taxon>Actinomycetales</taxon>
        <taxon>Actinomycetaceae</taxon>
        <taxon>Actinomyces</taxon>
    </lineage>
</organism>
<proteinExistence type="predicted"/>
<accession>A0A1L7RK76</accession>
<protein>
    <submittedName>
        <fullName evidence="1">Uncharacterized protein</fullName>
    </submittedName>
</protein>
<name>A0A1L7RK76_9ACTO</name>
<dbReference type="EMBL" id="LK995540">
    <property type="protein sequence ID" value="CED92436.1"/>
    <property type="molecule type" value="Genomic_DNA"/>
</dbReference>
<evidence type="ECO:0000313" key="1">
    <source>
        <dbReference type="EMBL" id="CED92436.1"/>
    </source>
</evidence>
<gene>
    <name evidence="1" type="ORF">AAM4_2604</name>
</gene>